<evidence type="ECO:0000256" key="3">
    <source>
        <dbReference type="ARBA" id="ARBA00022692"/>
    </source>
</evidence>
<feature type="transmembrane region" description="Helical" evidence="6">
    <location>
        <begin position="378"/>
        <end position="398"/>
    </location>
</feature>
<keyword evidence="5 6" id="KW-0472">Membrane</keyword>
<feature type="transmembrane region" description="Helical" evidence="6">
    <location>
        <begin position="109"/>
        <end position="134"/>
    </location>
</feature>
<comment type="subcellular location">
    <subcellularLocation>
        <location evidence="1">Cell membrane</location>
        <topology evidence="1">Multi-pass membrane protein</topology>
    </subcellularLocation>
</comment>
<dbReference type="Pfam" id="PF01943">
    <property type="entry name" value="Polysacc_synt"/>
    <property type="match status" value="1"/>
</dbReference>
<evidence type="ECO:0000256" key="5">
    <source>
        <dbReference type="ARBA" id="ARBA00023136"/>
    </source>
</evidence>
<feature type="transmembrane region" description="Helical" evidence="6">
    <location>
        <begin position="39"/>
        <end position="59"/>
    </location>
</feature>
<feature type="transmembrane region" description="Helical" evidence="6">
    <location>
        <begin position="282"/>
        <end position="304"/>
    </location>
</feature>
<accession>A0A7X9S0L7</accession>
<keyword evidence="8" id="KW-1185">Reference proteome</keyword>
<gene>
    <name evidence="7" type="ORF">HHU12_29970</name>
</gene>
<dbReference type="RefSeq" id="WP_169660419.1">
    <property type="nucleotide sequence ID" value="NZ_JABANE010000144.1"/>
</dbReference>
<keyword evidence="4 6" id="KW-1133">Transmembrane helix</keyword>
<reference evidence="7 8" key="1">
    <citation type="submission" date="2020-04" db="EMBL/GenBank/DDBJ databases">
        <title>Flammeovirga sp. SR4, a novel species isolated from seawater.</title>
        <authorList>
            <person name="Wang X."/>
        </authorList>
    </citation>
    <scope>NUCLEOTIDE SEQUENCE [LARGE SCALE GENOMIC DNA]</scope>
    <source>
        <strain evidence="7 8">ATCC 23126</strain>
    </source>
</reference>
<feature type="transmembrane region" description="Helical" evidence="6">
    <location>
        <begin position="146"/>
        <end position="163"/>
    </location>
</feature>
<comment type="caution">
    <text evidence="7">The sequence shown here is derived from an EMBL/GenBank/DDBJ whole genome shotgun (WGS) entry which is preliminary data.</text>
</comment>
<proteinExistence type="predicted"/>
<sequence length="433" mass="48688">MSSILKDTLSIGGSKIIIIISGLLQISITAHLLGPEINGIIATLILYPTIFMSIGSIGIRQSTTYCLGKKLFSLEKIKTSITQIWFFSTIFSLLLCFILMYFFNTHKNSQLIILAISPIPFALFNTYNSGIFLGQNNIKSFNQINWLPPVIQVICISILIYFFQIGVQSVLIGILIGHVITSFLLIKKNNFAESLSLKIHWDVIKKLTSLGIIYAVSLLAISLNYKMDIILLEHYSNSFQLGLYSKGVSITEYLWQIPMFLSTVIFSRSATSKDNEKFSQEVIFLLHISLIFVGISSIIIYFLAPIIIEFMFGKTFFGSISVLRYLLPGVFLLTIFKVLNMDLAGRGKPNIALYAMIPALIINIILNIKLIPTLGANGASIASTISYSFSALLFILQYSKYTKIKKRSILNFKSSKKKLRKFIINHKKNIHLK</sequence>
<dbReference type="InterPro" id="IPR050833">
    <property type="entry name" value="Poly_Biosynth_Transport"/>
</dbReference>
<evidence type="ECO:0000256" key="4">
    <source>
        <dbReference type="ARBA" id="ARBA00022989"/>
    </source>
</evidence>
<evidence type="ECO:0000256" key="6">
    <source>
        <dbReference type="SAM" id="Phobius"/>
    </source>
</evidence>
<keyword evidence="2" id="KW-1003">Cell membrane</keyword>
<protein>
    <submittedName>
        <fullName evidence="7">Oligosaccharide flippase family protein</fullName>
    </submittedName>
</protein>
<feature type="transmembrane region" description="Helical" evidence="6">
    <location>
        <begin position="207"/>
        <end position="225"/>
    </location>
</feature>
<dbReference type="AlphaFoldDB" id="A0A7X9S0L7"/>
<dbReference type="InterPro" id="IPR002797">
    <property type="entry name" value="Polysacc_synth"/>
</dbReference>
<name>A0A7X9S0L7_9BACT</name>
<feature type="transmembrane region" description="Helical" evidence="6">
    <location>
        <begin position="12"/>
        <end position="33"/>
    </location>
</feature>
<evidence type="ECO:0000256" key="1">
    <source>
        <dbReference type="ARBA" id="ARBA00004651"/>
    </source>
</evidence>
<dbReference type="GO" id="GO:0005886">
    <property type="term" value="C:plasma membrane"/>
    <property type="evidence" value="ECO:0007669"/>
    <property type="project" value="UniProtKB-SubCell"/>
</dbReference>
<feature type="transmembrane region" description="Helical" evidence="6">
    <location>
        <begin position="316"/>
        <end position="339"/>
    </location>
</feature>
<feature type="transmembrane region" description="Helical" evidence="6">
    <location>
        <begin position="351"/>
        <end position="372"/>
    </location>
</feature>
<feature type="transmembrane region" description="Helical" evidence="6">
    <location>
        <begin position="253"/>
        <end position="270"/>
    </location>
</feature>
<keyword evidence="3 6" id="KW-0812">Transmembrane</keyword>
<feature type="transmembrane region" description="Helical" evidence="6">
    <location>
        <begin position="80"/>
        <end position="103"/>
    </location>
</feature>
<feature type="transmembrane region" description="Helical" evidence="6">
    <location>
        <begin position="169"/>
        <end position="186"/>
    </location>
</feature>
<evidence type="ECO:0000313" key="7">
    <source>
        <dbReference type="EMBL" id="NME72225.1"/>
    </source>
</evidence>
<organism evidence="7 8">
    <name type="scientific">Flammeovirga aprica JL-4</name>
    <dbReference type="NCBI Taxonomy" id="694437"/>
    <lineage>
        <taxon>Bacteria</taxon>
        <taxon>Pseudomonadati</taxon>
        <taxon>Bacteroidota</taxon>
        <taxon>Cytophagia</taxon>
        <taxon>Cytophagales</taxon>
        <taxon>Flammeovirgaceae</taxon>
        <taxon>Flammeovirga</taxon>
    </lineage>
</organism>
<dbReference type="EMBL" id="JABANE010000144">
    <property type="protein sequence ID" value="NME72225.1"/>
    <property type="molecule type" value="Genomic_DNA"/>
</dbReference>
<evidence type="ECO:0000256" key="2">
    <source>
        <dbReference type="ARBA" id="ARBA00022475"/>
    </source>
</evidence>
<dbReference type="PANTHER" id="PTHR30250">
    <property type="entry name" value="PST FAMILY PREDICTED COLANIC ACID TRANSPORTER"/>
    <property type="match status" value="1"/>
</dbReference>
<dbReference type="Proteomes" id="UP000576082">
    <property type="component" value="Unassembled WGS sequence"/>
</dbReference>
<dbReference type="PANTHER" id="PTHR30250:SF11">
    <property type="entry name" value="O-ANTIGEN TRANSPORTER-RELATED"/>
    <property type="match status" value="1"/>
</dbReference>
<evidence type="ECO:0000313" key="8">
    <source>
        <dbReference type="Proteomes" id="UP000576082"/>
    </source>
</evidence>